<feature type="compositionally biased region" description="Low complexity" evidence="1">
    <location>
        <begin position="63"/>
        <end position="79"/>
    </location>
</feature>
<accession>A0A182MH11</accession>
<dbReference type="AlphaFoldDB" id="A0A182MH11"/>
<evidence type="ECO:0000256" key="1">
    <source>
        <dbReference type="SAM" id="MobiDB-lite"/>
    </source>
</evidence>
<protein>
    <submittedName>
        <fullName evidence="2">Uncharacterized protein</fullName>
    </submittedName>
</protein>
<sequence>MASSSGGESGNESPRSVGTAPTTTPADTGAGGKVDAGPPGSSSSLFGRYQQEQHTGHSSFTVPSAATASKAKPAAAKSSNHNHTTNMQAAPMATMMNETPNNRVPPGGREKTFVTGRAGEANRSSPAGDGTGEGRKSATRAAASSASTKEQPQSRSIPSAAAASTNLGDGS</sequence>
<feature type="compositionally biased region" description="Polar residues" evidence="1">
    <location>
        <begin position="150"/>
        <end position="171"/>
    </location>
</feature>
<dbReference type="Proteomes" id="UP000075883">
    <property type="component" value="Unassembled WGS sequence"/>
</dbReference>
<keyword evidence="3" id="KW-1185">Reference proteome</keyword>
<feature type="region of interest" description="Disordered" evidence="1">
    <location>
        <begin position="1"/>
        <end position="171"/>
    </location>
</feature>
<reference evidence="2" key="2">
    <citation type="submission" date="2020-05" db="UniProtKB">
        <authorList>
            <consortium name="EnsemblMetazoa"/>
        </authorList>
    </citation>
    <scope>IDENTIFICATION</scope>
    <source>
        <strain evidence="2">A-37</strain>
    </source>
</reference>
<proteinExistence type="predicted"/>
<organism evidence="2 3">
    <name type="scientific">Anopheles culicifacies</name>
    <dbReference type="NCBI Taxonomy" id="139723"/>
    <lineage>
        <taxon>Eukaryota</taxon>
        <taxon>Metazoa</taxon>
        <taxon>Ecdysozoa</taxon>
        <taxon>Arthropoda</taxon>
        <taxon>Hexapoda</taxon>
        <taxon>Insecta</taxon>
        <taxon>Pterygota</taxon>
        <taxon>Neoptera</taxon>
        <taxon>Endopterygota</taxon>
        <taxon>Diptera</taxon>
        <taxon>Nematocera</taxon>
        <taxon>Culicoidea</taxon>
        <taxon>Culicidae</taxon>
        <taxon>Anophelinae</taxon>
        <taxon>Anopheles</taxon>
        <taxon>culicifacies species complex</taxon>
    </lineage>
</organism>
<dbReference type="EMBL" id="AXCM01011944">
    <property type="status" value="NOT_ANNOTATED_CDS"/>
    <property type="molecule type" value="Genomic_DNA"/>
</dbReference>
<evidence type="ECO:0000313" key="3">
    <source>
        <dbReference type="Proteomes" id="UP000075883"/>
    </source>
</evidence>
<feature type="compositionally biased region" description="Polar residues" evidence="1">
    <location>
        <begin position="40"/>
        <end position="62"/>
    </location>
</feature>
<feature type="compositionally biased region" description="Low complexity" evidence="1">
    <location>
        <begin position="1"/>
        <end position="28"/>
    </location>
</feature>
<feature type="compositionally biased region" description="Low complexity" evidence="1">
    <location>
        <begin position="139"/>
        <end position="149"/>
    </location>
</feature>
<name>A0A182MH11_9DIPT</name>
<evidence type="ECO:0000313" key="2">
    <source>
        <dbReference type="EnsemblMetazoa" id="ACUA018087-PA"/>
    </source>
</evidence>
<reference evidence="3" key="1">
    <citation type="submission" date="2013-09" db="EMBL/GenBank/DDBJ databases">
        <title>The Genome Sequence of Anopheles culicifacies species A.</title>
        <authorList>
            <consortium name="The Broad Institute Genomics Platform"/>
            <person name="Neafsey D.E."/>
            <person name="Besansky N."/>
            <person name="Howell P."/>
            <person name="Walton C."/>
            <person name="Young S.K."/>
            <person name="Zeng Q."/>
            <person name="Gargeya S."/>
            <person name="Fitzgerald M."/>
            <person name="Haas B."/>
            <person name="Abouelleil A."/>
            <person name="Allen A.W."/>
            <person name="Alvarado L."/>
            <person name="Arachchi H.M."/>
            <person name="Berlin A.M."/>
            <person name="Chapman S.B."/>
            <person name="Gainer-Dewar J."/>
            <person name="Goldberg J."/>
            <person name="Griggs A."/>
            <person name="Gujja S."/>
            <person name="Hansen M."/>
            <person name="Howarth C."/>
            <person name="Imamovic A."/>
            <person name="Ireland A."/>
            <person name="Larimer J."/>
            <person name="McCowan C."/>
            <person name="Murphy C."/>
            <person name="Pearson M."/>
            <person name="Poon T.W."/>
            <person name="Priest M."/>
            <person name="Roberts A."/>
            <person name="Saif S."/>
            <person name="Shea T."/>
            <person name="Sisk P."/>
            <person name="Sykes S."/>
            <person name="Wortman J."/>
            <person name="Nusbaum C."/>
            <person name="Birren B."/>
        </authorList>
    </citation>
    <scope>NUCLEOTIDE SEQUENCE [LARGE SCALE GENOMIC DNA]</scope>
    <source>
        <strain evidence="3">A-37</strain>
    </source>
</reference>
<dbReference type="EnsemblMetazoa" id="ACUA018087-RA">
    <property type="protein sequence ID" value="ACUA018087-PA"/>
    <property type="gene ID" value="ACUA018087"/>
</dbReference>
<dbReference type="VEuPathDB" id="VectorBase:ACUA018087"/>